<gene>
    <name evidence="3" type="ORF">B0A55_05443</name>
</gene>
<accession>A0A4U0XCW4</accession>
<dbReference type="Gene3D" id="3.40.50.720">
    <property type="entry name" value="NAD(P)-binding Rossmann-like Domain"/>
    <property type="match status" value="1"/>
</dbReference>
<keyword evidence="2" id="KW-0560">Oxidoreductase</keyword>
<evidence type="ECO:0000256" key="2">
    <source>
        <dbReference type="ARBA" id="ARBA00023002"/>
    </source>
</evidence>
<reference evidence="3 4" key="1">
    <citation type="submission" date="2017-03" db="EMBL/GenBank/DDBJ databases">
        <title>Genomes of endolithic fungi from Antarctica.</title>
        <authorList>
            <person name="Coleine C."/>
            <person name="Masonjones S."/>
            <person name="Stajich J.E."/>
        </authorList>
    </citation>
    <scope>NUCLEOTIDE SEQUENCE [LARGE SCALE GENOMIC DNA]</scope>
    <source>
        <strain evidence="3 4">CCFEE 5184</strain>
    </source>
</reference>
<dbReference type="Pfam" id="PF00106">
    <property type="entry name" value="adh_short"/>
    <property type="match status" value="1"/>
</dbReference>
<dbReference type="GO" id="GO:0050664">
    <property type="term" value="F:oxidoreductase activity, acting on NAD(P)H, oxygen as acceptor"/>
    <property type="evidence" value="ECO:0007669"/>
    <property type="project" value="TreeGrafter"/>
</dbReference>
<evidence type="ECO:0000313" key="3">
    <source>
        <dbReference type="EMBL" id="TKA74610.1"/>
    </source>
</evidence>
<comment type="similarity">
    <text evidence="1">Belongs to the short-chain dehydrogenases/reductases (SDR) family.</text>
</comment>
<protein>
    <submittedName>
        <fullName evidence="3">Uncharacterized protein</fullName>
    </submittedName>
</protein>
<name>A0A4U0XCW4_9PEZI</name>
<sequence>MSYQTSQEIVVITGANTGLGFEVAKQLLRNHGDRFYVFIGCRLKDCEALHIEVTDDDSIAKAAKTVGEKFGRVDVLHVNAGIAYPDKDMLPAGESLSKCIMTTMHTNVAGAAQTADNFMPLLQKADNPRLVFMSTGLSSLTYSSKMQGLNKTFPSYSASKAALYMIMLYFWSRFGNEVRINACSPGFRGTAINDFGSHAGPGHKPGPIELGARNAVRLTLLGKDGDSGTHTDWRDDAEEWSAVPW</sequence>
<dbReference type="SUPFAM" id="SSF51735">
    <property type="entry name" value="NAD(P)-binding Rossmann-fold domains"/>
    <property type="match status" value="1"/>
</dbReference>
<dbReference type="OrthoDB" id="191139at2759"/>
<dbReference type="GO" id="GO:0016616">
    <property type="term" value="F:oxidoreductase activity, acting on the CH-OH group of donors, NAD or NADP as acceptor"/>
    <property type="evidence" value="ECO:0007669"/>
    <property type="project" value="UniProtKB-ARBA"/>
</dbReference>
<dbReference type="InterPro" id="IPR036291">
    <property type="entry name" value="NAD(P)-bd_dom_sf"/>
</dbReference>
<keyword evidence="4" id="KW-1185">Reference proteome</keyword>
<dbReference type="EMBL" id="NAJQ01000220">
    <property type="protein sequence ID" value="TKA74610.1"/>
    <property type="molecule type" value="Genomic_DNA"/>
</dbReference>
<dbReference type="Proteomes" id="UP000309340">
    <property type="component" value="Unassembled WGS sequence"/>
</dbReference>
<evidence type="ECO:0000256" key="1">
    <source>
        <dbReference type="ARBA" id="ARBA00006484"/>
    </source>
</evidence>
<dbReference type="STRING" id="329884.A0A4U0XCW4"/>
<dbReference type="InterPro" id="IPR002347">
    <property type="entry name" value="SDR_fam"/>
</dbReference>
<comment type="caution">
    <text evidence="3">The sequence shown here is derived from an EMBL/GenBank/DDBJ whole genome shotgun (WGS) entry which is preliminary data.</text>
</comment>
<proteinExistence type="inferred from homology"/>
<dbReference type="PANTHER" id="PTHR43008">
    <property type="entry name" value="BENZIL REDUCTASE"/>
    <property type="match status" value="1"/>
</dbReference>
<dbReference type="PANTHER" id="PTHR43008:SF8">
    <property type="entry name" value="BENZIL REDUCTASE ((S)-BENZOIN FORMING) IRC24"/>
    <property type="match status" value="1"/>
</dbReference>
<dbReference type="PRINTS" id="PR00081">
    <property type="entry name" value="GDHRDH"/>
</dbReference>
<evidence type="ECO:0000313" key="4">
    <source>
        <dbReference type="Proteomes" id="UP000309340"/>
    </source>
</evidence>
<dbReference type="AlphaFoldDB" id="A0A4U0XCW4"/>
<organism evidence="3 4">
    <name type="scientific">Friedmanniomyces simplex</name>
    <dbReference type="NCBI Taxonomy" id="329884"/>
    <lineage>
        <taxon>Eukaryota</taxon>
        <taxon>Fungi</taxon>
        <taxon>Dikarya</taxon>
        <taxon>Ascomycota</taxon>
        <taxon>Pezizomycotina</taxon>
        <taxon>Dothideomycetes</taxon>
        <taxon>Dothideomycetidae</taxon>
        <taxon>Mycosphaerellales</taxon>
        <taxon>Teratosphaeriaceae</taxon>
        <taxon>Friedmanniomyces</taxon>
    </lineage>
</organism>